<protein>
    <submittedName>
        <fullName evidence="1">Uncharacterized protein</fullName>
    </submittedName>
</protein>
<dbReference type="RefSeq" id="WP_106133769.1">
    <property type="nucleotide sequence ID" value="NZ_PVTR01000006.1"/>
</dbReference>
<proteinExistence type="predicted"/>
<organism evidence="1 2">
    <name type="scientific">Mongoliibacter ruber</name>
    <dbReference type="NCBI Taxonomy" id="1750599"/>
    <lineage>
        <taxon>Bacteria</taxon>
        <taxon>Pseudomonadati</taxon>
        <taxon>Bacteroidota</taxon>
        <taxon>Cytophagia</taxon>
        <taxon>Cytophagales</taxon>
        <taxon>Cyclobacteriaceae</taxon>
        <taxon>Mongoliibacter</taxon>
    </lineage>
</organism>
<dbReference type="OrthoDB" id="837967at2"/>
<reference evidence="1 2" key="1">
    <citation type="submission" date="2018-03" db="EMBL/GenBank/DDBJ databases">
        <title>Genomic Encyclopedia of Archaeal and Bacterial Type Strains, Phase II (KMG-II): from individual species to whole genera.</title>
        <authorList>
            <person name="Goeker M."/>
        </authorList>
    </citation>
    <scope>NUCLEOTIDE SEQUENCE [LARGE SCALE GENOMIC DNA]</scope>
    <source>
        <strain evidence="1 2">DSM 27929</strain>
    </source>
</reference>
<comment type="caution">
    <text evidence="1">The sequence shown here is derived from an EMBL/GenBank/DDBJ whole genome shotgun (WGS) entry which is preliminary data.</text>
</comment>
<dbReference type="AlphaFoldDB" id="A0A2T0WLA9"/>
<dbReference type="Proteomes" id="UP000238157">
    <property type="component" value="Unassembled WGS sequence"/>
</dbReference>
<keyword evidence="2" id="KW-1185">Reference proteome</keyword>
<dbReference type="PROSITE" id="PS51257">
    <property type="entry name" value="PROKAR_LIPOPROTEIN"/>
    <property type="match status" value="1"/>
</dbReference>
<accession>A0A2T0WLA9</accession>
<dbReference type="EMBL" id="PVTR01000006">
    <property type="protein sequence ID" value="PRY87477.1"/>
    <property type="molecule type" value="Genomic_DNA"/>
</dbReference>
<evidence type="ECO:0000313" key="1">
    <source>
        <dbReference type="EMBL" id="PRY87477.1"/>
    </source>
</evidence>
<gene>
    <name evidence="1" type="ORF">CLW00_10697</name>
</gene>
<evidence type="ECO:0000313" key="2">
    <source>
        <dbReference type="Proteomes" id="UP000238157"/>
    </source>
</evidence>
<sequence>MRNSVPLLVILGLITLLSCTDEPELSTSTCGDAFVYNSGTDSFTLRAVPRSVWIELEDPENPEVQIAALFAEYTFLDDTTFPQGNYLNRFPALLKSTSCESLYEALEILNQDEKIAAATPRLKLEGPGIFDNTPWILVNTVSIQPFDASDDAMIVEWAEIQGLELKNESFGTLRFRVKEVRSGFEPLEIAIKAQNELDVKWALADFIVPIFRGSHAKKKLTILQV</sequence>
<name>A0A2T0WLA9_9BACT</name>